<feature type="compositionally biased region" description="Polar residues" evidence="1">
    <location>
        <begin position="1771"/>
        <end position="1781"/>
    </location>
</feature>
<feature type="region of interest" description="Disordered" evidence="1">
    <location>
        <begin position="925"/>
        <end position="945"/>
    </location>
</feature>
<keyword evidence="3" id="KW-1185">Reference proteome</keyword>
<feature type="region of interest" description="Disordered" evidence="1">
    <location>
        <begin position="601"/>
        <end position="627"/>
    </location>
</feature>
<feature type="region of interest" description="Disordered" evidence="1">
    <location>
        <begin position="1749"/>
        <end position="1781"/>
    </location>
</feature>
<dbReference type="PANTHER" id="PTHR21604:SF0">
    <property type="entry name" value="RETROELEMENT SILENCING FACTOR 1"/>
    <property type="match status" value="1"/>
</dbReference>
<dbReference type="InterPro" id="IPR027866">
    <property type="entry name" value="RESF1"/>
</dbReference>
<dbReference type="GO" id="GO:1990226">
    <property type="term" value="F:histone methyltransferase binding"/>
    <property type="evidence" value="ECO:0007669"/>
    <property type="project" value="TreeGrafter"/>
</dbReference>
<feature type="region of interest" description="Disordered" evidence="1">
    <location>
        <begin position="642"/>
        <end position="669"/>
    </location>
</feature>
<feature type="compositionally biased region" description="Polar residues" evidence="1">
    <location>
        <begin position="443"/>
        <end position="471"/>
    </location>
</feature>
<reference evidence="2" key="1">
    <citation type="submission" date="2022-03" db="EMBL/GenBank/DDBJ databases">
        <authorList>
            <person name="Alioto T."/>
            <person name="Alioto T."/>
            <person name="Gomez Garrido J."/>
        </authorList>
    </citation>
    <scope>NUCLEOTIDE SEQUENCE</scope>
</reference>
<evidence type="ECO:0008006" key="4">
    <source>
        <dbReference type="Google" id="ProtNLM"/>
    </source>
</evidence>
<feature type="region of interest" description="Disordered" evidence="1">
    <location>
        <begin position="1660"/>
        <end position="1691"/>
    </location>
</feature>
<feature type="region of interest" description="Disordered" evidence="1">
    <location>
        <begin position="1709"/>
        <end position="1731"/>
    </location>
</feature>
<feature type="compositionally biased region" description="Low complexity" evidence="1">
    <location>
        <begin position="1759"/>
        <end position="1770"/>
    </location>
</feature>
<feature type="compositionally biased region" description="Basic and acidic residues" evidence="1">
    <location>
        <begin position="1465"/>
        <end position="1479"/>
    </location>
</feature>
<feature type="compositionally biased region" description="Basic and acidic residues" evidence="1">
    <location>
        <begin position="1528"/>
        <end position="1541"/>
    </location>
</feature>
<feature type="region of interest" description="Disordered" evidence="1">
    <location>
        <begin position="438"/>
        <end position="471"/>
    </location>
</feature>
<sequence length="1805" mass="199596">MAWNGGQNSNGANIRSENQYSLQHTPNTLAPVQKQMQCAPQNACSQSGMNAERFYSNQNAQGRYIEGLLTAKTNEDMCRLENTILAIPPYGHTNQIPQNKGSTVSSNVPGNQLPVERGTYQPPDYPTQNLQLMQRANYVAQQYANLSSQQPSKSQQLLQTAPAVQRYNPNGNAVSINYHTVPSQSYQQTVSYGNSQNRGPQPTQNFDKPITYASYRQSRSKVNHSQPVLPKVPTSSPAQYNIQKGGAQDLKWSFPSNIASKNASECLQNLQAQLMPNCQTGQSEGSVLVDRSSESYQTNTHSASIPNQPVHNQTNVNASQTFNVQHGQSFSTQAQNYLPQAALQPVANNPERARELQMLQYIKTLPPNSKAREEFYLLINLYKKVKQNMFQLVLEGERKMQNAQLPVSATQEVVSSYPEAELKSVLMHQPMVSNVPVPPASCRAQQQNVTQSPSLQMRGNGNQANHSSSQKLEPLSQTYTSEGWNVNAQALYSVSGQENPMNTRNDCNQSSSSDSYKLAQERAVTSHLLQNNSATVNLLQNLKKLLPSSVGNQMECVPQTKTLPQHSDSSASPQMNRRTPNHNVNFVSGVGQTTTVNFENQTDQSNNQTSTLPQQANFSVSPQQSRKMPQFQVNVTLVQSNGPLRNNATIENTSGPSSIQETPSPTAQSADVLSSSLEAIDTCLTMWKTKPHNVSGANQLLLKQNKQTIGDSTASNGDCLNEWLKDPSVICNDAPVSISGISSLKQEAGSAKVGEPQIAIVSPLVQSKTKRQTELQPQITHEPVTQEATTLPFNITSEKVNSYLGSMENIPGTAHGGFKRRLLSELEVVNSVLQTINSGRTMPLLQEDTQNTSFVQKQSISESSNQLLIQTSNQESETEQDGSFQISGICSLAEGNSFYDSSVAMMFVNSSLPQEDNLCFTKSEVQDGQEREPEQCSSETPQMENATVDDHKLETTDEVKDTDATSHSIALMPEYLHGSDTLNLNVEYSCTEQSPHEMASADLDSTKLSDQLTELLSEFPYGIKNYVSELADKVTNPVSSPIKKEQSPVGNGCFLVEEPPRLQQVLKEVPSVKTFSMSFKELPQAEHPNDEESNLGDSVSLSVKEDLPPLERESSLLLENSSCSEKLSEPPLPQLERESPLVLENSMYSEQLSEQSFDSIQITILSQEESAKLFPGTADTELLHDLPVEKTEDTSNAVLDDSQSKDGIEKSDKENVESSSKKEMPDEFCCLFKWLTYAYGKAPKCSCNLAEVKSVKQSLVNTVLDETSGSSDINDSSKPILPNSTNTNFIDSEPSPNSVCQSSGENEVSSFVKQTECKEVQSVAKFKPPISNSTPNLHVEKKLKRSESWGKKATKSVYENNKYVKLGKPDCKNSSREEASKKAKFDSTSSRKPDKLIIKTDFLKNRNFKKDRNRSPESKSTQSANGAGDCSQTSTSQNPAREVVKKHNSKKAIGENVKQPARQHHSTERFSKPSLEKSKPFSSSLDSDMPIKSANKCDKPKTLPDYLQRRPSNSHGKGQEPVFTQTKGQEKNSNKYSHPENQKIGPNWNGHRTSRMNIKSPAKAKHISSKVSSEQATLTKNLNRLKRELSKSKSYISNNSRQINSKQSTQGGMSASNKVSDLTNSSASKDKIYLGPFHTLKSPSQNSISLTKLEVRSAPDKSGFIHGDRRRKSFEQASRTNSSSTVVKKTSSPKMLEFKLCPELLQKSPLAHVHSEEPKTKNEQNRIEGIKSKKEAWFKDIPFKKRRLESFEEQKDQASSQSSGPTQSSPLTETDSARQYQDSKAATFQAFQKIFLEKRSRSLES</sequence>
<dbReference type="Proteomes" id="UP001295444">
    <property type="component" value="Chromosome 03"/>
</dbReference>
<dbReference type="PANTHER" id="PTHR21604">
    <property type="entry name" value="RETROELEMENT SILENCING FACTOR 1"/>
    <property type="match status" value="1"/>
</dbReference>
<feature type="region of interest" description="Disordered" evidence="1">
    <location>
        <begin position="1329"/>
        <end position="1351"/>
    </location>
</feature>
<feature type="region of interest" description="Disordered" evidence="1">
    <location>
        <begin position="561"/>
        <end position="581"/>
    </location>
</feature>
<feature type="compositionally biased region" description="Polar residues" evidence="1">
    <location>
        <begin position="935"/>
        <end position="945"/>
    </location>
</feature>
<dbReference type="GO" id="GO:0005634">
    <property type="term" value="C:nucleus"/>
    <property type="evidence" value="ECO:0007669"/>
    <property type="project" value="TreeGrafter"/>
</dbReference>
<feature type="region of interest" description="Disordered" evidence="1">
    <location>
        <begin position="495"/>
        <end position="515"/>
    </location>
</feature>
<name>A0AAD1RTN4_PELCU</name>
<feature type="compositionally biased region" description="Polar residues" evidence="1">
    <location>
        <begin position="1510"/>
        <end position="1527"/>
    </location>
</feature>
<feature type="region of interest" description="Disordered" evidence="1">
    <location>
        <begin position="1591"/>
        <end position="1623"/>
    </location>
</feature>
<feature type="compositionally biased region" description="Low complexity" evidence="1">
    <location>
        <begin position="1115"/>
        <end position="1125"/>
    </location>
</feature>
<protein>
    <recommendedName>
        <fullName evidence="4">Retroelement silencing factor 1</fullName>
    </recommendedName>
</protein>
<feature type="compositionally biased region" description="Basic and acidic residues" evidence="1">
    <location>
        <begin position="1713"/>
        <end position="1731"/>
    </location>
</feature>
<feature type="compositionally biased region" description="Low complexity" evidence="1">
    <location>
        <begin position="1682"/>
        <end position="1691"/>
    </location>
</feature>
<dbReference type="Pfam" id="PF15395">
    <property type="entry name" value="DUF4617"/>
    <property type="match status" value="2"/>
</dbReference>
<dbReference type="EMBL" id="OW240914">
    <property type="protein sequence ID" value="CAH2278267.1"/>
    <property type="molecule type" value="Genomic_DNA"/>
</dbReference>
<feature type="compositionally biased region" description="Basic and acidic residues" evidence="1">
    <location>
        <begin position="925"/>
        <end position="934"/>
    </location>
</feature>
<feature type="compositionally biased region" description="Polar residues" evidence="1">
    <location>
        <begin position="1418"/>
        <end position="1439"/>
    </location>
</feature>
<feature type="region of interest" description="Disordered" evidence="1">
    <location>
        <begin position="1187"/>
        <end position="1219"/>
    </location>
</feature>
<evidence type="ECO:0000313" key="2">
    <source>
        <dbReference type="EMBL" id="CAH2278267.1"/>
    </source>
</evidence>
<feature type="compositionally biased region" description="Basic and acidic residues" evidence="1">
    <location>
        <begin position="1202"/>
        <end position="1219"/>
    </location>
</feature>
<feature type="compositionally biased region" description="Basic and acidic residues" evidence="1">
    <location>
        <begin position="1367"/>
        <end position="1417"/>
    </location>
</feature>
<accession>A0AAD1RTN4</accession>
<organism evidence="2 3">
    <name type="scientific">Pelobates cultripes</name>
    <name type="common">Western spadefoot toad</name>
    <dbReference type="NCBI Taxonomy" id="61616"/>
    <lineage>
        <taxon>Eukaryota</taxon>
        <taxon>Metazoa</taxon>
        <taxon>Chordata</taxon>
        <taxon>Craniata</taxon>
        <taxon>Vertebrata</taxon>
        <taxon>Euteleostomi</taxon>
        <taxon>Amphibia</taxon>
        <taxon>Batrachia</taxon>
        <taxon>Anura</taxon>
        <taxon>Pelobatoidea</taxon>
        <taxon>Pelobatidae</taxon>
        <taxon>Pelobates</taxon>
    </lineage>
</organism>
<proteinExistence type="predicted"/>
<feature type="region of interest" description="Disordered" evidence="1">
    <location>
        <begin position="1115"/>
        <end position="1135"/>
    </location>
</feature>
<feature type="region of interest" description="Disordered" evidence="1">
    <location>
        <begin position="1365"/>
        <end position="1553"/>
    </location>
</feature>
<feature type="compositionally biased region" description="Polar residues" evidence="1">
    <location>
        <begin position="1592"/>
        <end position="1623"/>
    </location>
</feature>
<evidence type="ECO:0000313" key="3">
    <source>
        <dbReference type="Proteomes" id="UP001295444"/>
    </source>
</evidence>
<gene>
    <name evidence="2" type="ORF">PECUL_23A044919</name>
</gene>
<evidence type="ECO:0000256" key="1">
    <source>
        <dbReference type="SAM" id="MobiDB-lite"/>
    </source>
</evidence>